<sequence>MGEDMGAERSETQTAIMEATYRALCEHGYADLTMQAIADEFSKSKSLIHYHYDTKEELLVAFLDYLLDGFLTKVEETDDSDDPRERLTTLVDILLSGPEKSEEFQIAMLEFRSQVPYVEAYQEAFTANDRRLVTLLADTIAEGIETGAFRDVDPERAAETILVMIDGARSRSVLFGDGDTVAHTREAIDSYVRSHLVAGGE</sequence>
<dbReference type="InterPro" id="IPR001647">
    <property type="entry name" value="HTH_TetR"/>
</dbReference>
<name>A0A830GAW6_9EURY</name>
<evidence type="ECO:0000256" key="5">
    <source>
        <dbReference type="PROSITE-ProRule" id="PRU00335"/>
    </source>
</evidence>
<comment type="caution">
    <text evidence="7">The sequence shown here is derived from an EMBL/GenBank/DDBJ whole genome shotgun (WGS) entry which is preliminary data.</text>
</comment>
<dbReference type="PANTHER" id="PTHR30055:SF234">
    <property type="entry name" value="HTH-TYPE TRANSCRIPTIONAL REGULATOR BETI"/>
    <property type="match status" value="1"/>
</dbReference>
<evidence type="ECO:0000256" key="2">
    <source>
        <dbReference type="ARBA" id="ARBA00023015"/>
    </source>
</evidence>
<keyword evidence="4" id="KW-0804">Transcription</keyword>
<accession>A0A830GAW6</accession>
<dbReference type="GO" id="GO:0000976">
    <property type="term" value="F:transcription cis-regulatory region binding"/>
    <property type="evidence" value="ECO:0007669"/>
    <property type="project" value="TreeGrafter"/>
</dbReference>
<evidence type="ECO:0000256" key="3">
    <source>
        <dbReference type="ARBA" id="ARBA00023125"/>
    </source>
</evidence>
<dbReference type="InterPro" id="IPR050109">
    <property type="entry name" value="HTH-type_TetR-like_transc_reg"/>
</dbReference>
<organism evidence="7 8">
    <name type="scientific">Halarchaeum nitratireducens</name>
    <dbReference type="NCBI Taxonomy" id="489913"/>
    <lineage>
        <taxon>Archaea</taxon>
        <taxon>Methanobacteriati</taxon>
        <taxon>Methanobacteriota</taxon>
        <taxon>Stenosarchaea group</taxon>
        <taxon>Halobacteria</taxon>
        <taxon>Halobacteriales</taxon>
        <taxon>Halobacteriaceae</taxon>
    </lineage>
</organism>
<dbReference type="SUPFAM" id="SSF48498">
    <property type="entry name" value="Tetracyclin repressor-like, C-terminal domain"/>
    <property type="match status" value="1"/>
</dbReference>
<dbReference type="GO" id="GO:0003700">
    <property type="term" value="F:DNA-binding transcription factor activity"/>
    <property type="evidence" value="ECO:0007669"/>
    <property type="project" value="TreeGrafter"/>
</dbReference>
<dbReference type="InterPro" id="IPR009057">
    <property type="entry name" value="Homeodomain-like_sf"/>
</dbReference>
<keyword evidence="3 5" id="KW-0238">DNA-binding</keyword>
<dbReference type="InterPro" id="IPR036271">
    <property type="entry name" value="Tet_transcr_reg_TetR-rel_C_sf"/>
</dbReference>
<evidence type="ECO:0000313" key="7">
    <source>
        <dbReference type="EMBL" id="GGN13531.1"/>
    </source>
</evidence>
<feature type="domain" description="HTH tetR-type" evidence="6">
    <location>
        <begin position="10"/>
        <end position="70"/>
    </location>
</feature>
<protein>
    <recommendedName>
        <fullName evidence="6">HTH tetR-type domain-containing protein</fullName>
    </recommendedName>
</protein>
<dbReference type="Pfam" id="PF00440">
    <property type="entry name" value="TetR_N"/>
    <property type="match status" value="1"/>
</dbReference>
<dbReference type="Proteomes" id="UP000608850">
    <property type="component" value="Unassembled WGS sequence"/>
</dbReference>
<keyword evidence="2" id="KW-0805">Transcription regulation</keyword>
<dbReference type="SUPFAM" id="SSF46689">
    <property type="entry name" value="Homeodomain-like"/>
    <property type="match status" value="1"/>
</dbReference>
<evidence type="ECO:0000256" key="1">
    <source>
        <dbReference type="ARBA" id="ARBA00022491"/>
    </source>
</evidence>
<dbReference type="EMBL" id="BMOQ01000003">
    <property type="protein sequence ID" value="GGN13531.1"/>
    <property type="molecule type" value="Genomic_DNA"/>
</dbReference>
<keyword evidence="8" id="KW-1185">Reference proteome</keyword>
<feature type="DNA-binding region" description="H-T-H motif" evidence="5">
    <location>
        <begin position="33"/>
        <end position="52"/>
    </location>
</feature>
<keyword evidence="1" id="KW-0678">Repressor</keyword>
<proteinExistence type="predicted"/>
<dbReference type="PROSITE" id="PS50977">
    <property type="entry name" value="HTH_TETR_2"/>
    <property type="match status" value="1"/>
</dbReference>
<gene>
    <name evidence="7" type="ORF">GCM10009021_12050</name>
</gene>
<dbReference type="Pfam" id="PF13977">
    <property type="entry name" value="TetR_C_6"/>
    <property type="match status" value="1"/>
</dbReference>
<dbReference type="RefSeq" id="WP_229772802.1">
    <property type="nucleotide sequence ID" value="NZ_BMOQ01000003.1"/>
</dbReference>
<evidence type="ECO:0000256" key="4">
    <source>
        <dbReference type="ARBA" id="ARBA00023163"/>
    </source>
</evidence>
<evidence type="ECO:0000313" key="8">
    <source>
        <dbReference type="Proteomes" id="UP000608850"/>
    </source>
</evidence>
<dbReference type="Gene3D" id="1.10.357.10">
    <property type="entry name" value="Tetracycline Repressor, domain 2"/>
    <property type="match status" value="1"/>
</dbReference>
<reference evidence="7 8" key="1">
    <citation type="journal article" date="2019" name="Int. J. Syst. Evol. Microbiol.">
        <title>The Global Catalogue of Microorganisms (GCM) 10K type strain sequencing project: providing services to taxonomists for standard genome sequencing and annotation.</title>
        <authorList>
            <consortium name="The Broad Institute Genomics Platform"/>
            <consortium name="The Broad Institute Genome Sequencing Center for Infectious Disease"/>
            <person name="Wu L."/>
            <person name="Ma J."/>
        </authorList>
    </citation>
    <scope>NUCLEOTIDE SEQUENCE [LARGE SCALE GENOMIC DNA]</scope>
    <source>
        <strain evidence="7 8">JCM 16331</strain>
    </source>
</reference>
<dbReference type="InterPro" id="IPR039538">
    <property type="entry name" value="BetI_C"/>
</dbReference>
<evidence type="ECO:0000259" key="6">
    <source>
        <dbReference type="PROSITE" id="PS50977"/>
    </source>
</evidence>
<dbReference type="PANTHER" id="PTHR30055">
    <property type="entry name" value="HTH-TYPE TRANSCRIPTIONAL REGULATOR RUTR"/>
    <property type="match status" value="1"/>
</dbReference>
<dbReference type="AlphaFoldDB" id="A0A830GAW6"/>